<dbReference type="AlphaFoldDB" id="A0AAW8P2B2"/>
<dbReference type="Pfam" id="PF01243">
    <property type="entry name" value="PNPOx_N"/>
    <property type="match status" value="1"/>
</dbReference>
<evidence type="ECO:0000313" key="3">
    <source>
        <dbReference type="Proteomes" id="UP001269402"/>
    </source>
</evidence>
<gene>
    <name evidence="2" type="ORF">RJJ37_10905</name>
</gene>
<keyword evidence="3" id="KW-1185">Reference proteome</keyword>
<dbReference type="EMBL" id="JAVLSH010000003">
    <property type="protein sequence ID" value="MDR9760139.1"/>
    <property type="molecule type" value="Genomic_DNA"/>
</dbReference>
<dbReference type="PANTHER" id="PTHR39336:SF1">
    <property type="entry name" value="PYRIDOXAMINE PHOSPHATE OXIDASE FAMILY PROTEIN (AFU_ORTHOLOGUE AFUA_6G11440)"/>
    <property type="match status" value="1"/>
</dbReference>
<name>A0AAW8P2B2_9HYPH</name>
<proteinExistence type="predicted"/>
<reference evidence="3" key="1">
    <citation type="submission" date="2023-07" db="EMBL/GenBank/DDBJ databases">
        <title>Genomic characterization of faba bean (Vicia faba) microsymbionts in Mexican soils.</title>
        <authorList>
            <person name="Rivera Orduna F.N."/>
            <person name="Guevara-Luna J."/>
            <person name="Yan J."/>
            <person name="Arroyo-Herrera I."/>
            <person name="Li Y."/>
            <person name="Vasquez-Murrieta M.S."/>
            <person name="Wang E.T."/>
        </authorList>
    </citation>
    <scope>NUCLEOTIDE SEQUENCE [LARGE SCALE GENOMIC DNA]</scope>
    <source>
        <strain evidence="3">CH6</strain>
    </source>
</reference>
<dbReference type="GO" id="GO:0004733">
    <property type="term" value="F:pyridoxamine phosphate oxidase activity"/>
    <property type="evidence" value="ECO:0007669"/>
    <property type="project" value="UniProtKB-EC"/>
</dbReference>
<organism evidence="2 3">
    <name type="scientific">Rhizobium redzepovicii</name>
    <dbReference type="NCBI Taxonomy" id="2867518"/>
    <lineage>
        <taxon>Bacteria</taxon>
        <taxon>Pseudomonadati</taxon>
        <taxon>Pseudomonadota</taxon>
        <taxon>Alphaproteobacteria</taxon>
        <taxon>Hyphomicrobiales</taxon>
        <taxon>Rhizobiaceae</taxon>
        <taxon>Rhizobium/Agrobacterium group</taxon>
        <taxon>Rhizobium</taxon>
    </lineage>
</organism>
<keyword evidence="2" id="KW-0560">Oxidoreductase</keyword>
<accession>A0AAW8P2B2</accession>
<feature type="domain" description="Pyridoxamine 5'-phosphate oxidase N-terminal" evidence="1">
    <location>
        <begin position="9"/>
        <end position="134"/>
    </location>
</feature>
<dbReference type="Proteomes" id="UP001269402">
    <property type="component" value="Unassembled WGS sequence"/>
</dbReference>
<dbReference type="EC" id="1.4.3.5" evidence="2"/>
<evidence type="ECO:0000313" key="2">
    <source>
        <dbReference type="EMBL" id="MDR9760139.1"/>
    </source>
</evidence>
<dbReference type="PANTHER" id="PTHR39336">
    <property type="entry name" value="PYRIDOXAMINE PHOSPHATE OXIDASE FAMILY PROTEIN (AFU_ORTHOLOGUE AFUA_6G11440)"/>
    <property type="match status" value="1"/>
</dbReference>
<comment type="caution">
    <text evidence="2">The sequence shown here is derived from an EMBL/GenBank/DDBJ whole genome shotgun (WGS) entry which is preliminary data.</text>
</comment>
<sequence length="185" mass="20658">MAKQFESIDARLKDFIDRQHIFFTASATGDSRVNISPRETGCLRVIDANTVVYLDRTGSGNETAAHLRADGRLTIMFCAVEGPPMILRLYGRGRAIRRDSSEYENILISHYDGQEPSGARQIILLDIDLVQTSCGFGVPLFDYKAERPSLDQWTDAKGPGGIEIYRREKNSYSMDGLPTGMFDEA</sequence>
<dbReference type="EC" id="1.-.-.-" evidence="2"/>
<dbReference type="InterPro" id="IPR012349">
    <property type="entry name" value="Split_barrel_FMN-bd"/>
</dbReference>
<evidence type="ECO:0000259" key="1">
    <source>
        <dbReference type="Pfam" id="PF01243"/>
    </source>
</evidence>
<dbReference type="InterPro" id="IPR011576">
    <property type="entry name" value="Pyridox_Oxase_N"/>
</dbReference>
<protein>
    <submittedName>
        <fullName evidence="2">Pyridoxamine 5'-phosphate oxidase family protein</fullName>
        <ecNumber evidence="2">1.-.-.-</ecNumber>
        <ecNumber evidence="2">1.4.3.5</ecNumber>
    </submittedName>
</protein>
<dbReference type="SUPFAM" id="SSF50475">
    <property type="entry name" value="FMN-binding split barrel"/>
    <property type="match status" value="1"/>
</dbReference>
<dbReference type="RefSeq" id="WP_310807447.1">
    <property type="nucleotide sequence ID" value="NZ_JAVLSH010000003.1"/>
</dbReference>
<dbReference type="Gene3D" id="2.30.110.10">
    <property type="entry name" value="Electron Transport, Fmn-binding Protein, Chain A"/>
    <property type="match status" value="1"/>
</dbReference>